<dbReference type="EMBL" id="DF973291">
    <property type="protein sequence ID" value="GAU24538.1"/>
    <property type="molecule type" value="Genomic_DNA"/>
</dbReference>
<feature type="domain" description="DUF676" evidence="1">
    <location>
        <begin position="2"/>
        <end position="109"/>
    </location>
</feature>
<name>A0A2Z6M191_TRISU</name>
<proteinExistence type="predicted"/>
<dbReference type="SUPFAM" id="SSF53474">
    <property type="entry name" value="alpha/beta-Hydrolases"/>
    <property type="match status" value="1"/>
</dbReference>
<dbReference type="InterPro" id="IPR029058">
    <property type="entry name" value="AB_hydrolase_fold"/>
</dbReference>
<dbReference type="OrthoDB" id="1699170at2759"/>
<dbReference type="Pfam" id="PF05057">
    <property type="entry name" value="DUF676"/>
    <property type="match status" value="1"/>
</dbReference>
<keyword evidence="3" id="KW-1185">Reference proteome</keyword>
<dbReference type="InterPro" id="IPR044294">
    <property type="entry name" value="Lipase-like"/>
</dbReference>
<dbReference type="PANTHER" id="PTHR12482:SF4">
    <property type="entry name" value="ALPHA_BETA-HYDROLASES SUPERFAMILY PROTEIN"/>
    <property type="match status" value="1"/>
</dbReference>
<dbReference type="Proteomes" id="UP000242715">
    <property type="component" value="Unassembled WGS sequence"/>
</dbReference>
<sequence>MHKISFIAYSVGGLVAQYAIGRLYNAPENEADSIGTIGGLLAMNFITLATPHLGSSGHLQVPILTGKTILEKIARIVAPYIVGKTSRHFSLLMPPSEQIPCLYAWLKTVMSVISCLHCALSSVGLYIRML</sequence>
<organism evidence="2 3">
    <name type="scientific">Trifolium subterraneum</name>
    <name type="common">Subterranean clover</name>
    <dbReference type="NCBI Taxonomy" id="3900"/>
    <lineage>
        <taxon>Eukaryota</taxon>
        <taxon>Viridiplantae</taxon>
        <taxon>Streptophyta</taxon>
        <taxon>Embryophyta</taxon>
        <taxon>Tracheophyta</taxon>
        <taxon>Spermatophyta</taxon>
        <taxon>Magnoliopsida</taxon>
        <taxon>eudicotyledons</taxon>
        <taxon>Gunneridae</taxon>
        <taxon>Pentapetalae</taxon>
        <taxon>rosids</taxon>
        <taxon>fabids</taxon>
        <taxon>Fabales</taxon>
        <taxon>Fabaceae</taxon>
        <taxon>Papilionoideae</taxon>
        <taxon>50 kb inversion clade</taxon>
        <taxon>NPAAA clade</taxon>
        <taxon>Hologalegina</taxon>
        <taxon>IRL clade</taxon>
        <taxon>Trifolieae</taxon>
        <taxon>Trifolium</taxon>
    </lineage>
</organism>
<reference evidence="3" key="1">
    <citation type="journal article" date="2017" name="Front. Plant Sci.">
        <title>Climate Clever Clovers: New Paradigm to Reduce the Environmental Footprint of Ruminants by Breeding Low Methanogenic Forages Utilizing Haplotype Variation.</title>
        <authorList>
            <person name="Kaur P."/>
            <person name="Appels R."/>
            <person name="Bayer P.E."/>
            <person name="Keeble-Gagnere G."/>
            <person name="Wang J."/>
            <person name="Hirakawa H."/>
            <person name="Shirasawa K."/>
            <person name="Vercoe P."/>
            <person name="Stefanova K."/>
            <person name="Durmic Z."/>
            <person name="Nichols P."/>
            <person name="Revell C."/>
            <person name="Isobe S.N."/>
            <person name="Edwards D."/>
            <person name="Erskine W."/>
        </authorList>
    </citation>
    <scope>NUCLEOTIDE SEQUENCE [LARGE SCALE GENOMIC DNA]</scope>
    <source>
        <strain evidence="3">cv. Daliak</strain>
    </source>
</reference>
<gene>
    <name evidence="2" type="ORF">TSUD_156510</name>
</gene>
<evidence type="ECO:0000313" key="2">
    <source>
        <dbReference type="EMBL" id="GAU24538.1"/>
    </source>
</evidence>
<accession>A0A2Z6M191</accession>
<dbReference type="InterPro" id="IPR007751">
    <property type="entry name" value="DUF676_lipase-like"/>
</dbReference>
<evidence type="ECO:0000259" key="1">
    <source>
        <dbReference type="Pfam" id="PF05057"/>
    </source>
</evidence>
<evidence type="ECO:0000313" key="3">
    <source>
        <dbReference type="Proteomes" id="UP000242715"/>
    </source>
</evidence>
<dbReference type="Gene3D" id="3.40.50.1820">
    <property type="entry name" value="alpha/beta hydrolase"/>
    <property type="match status" value="1"/>
</dbReference>
<dbReference type="PANTHER" id="PTHR12482">
    <property type="entry name" value="LIPASE ROG1-RELATED-RELATED"/>
    <property type="match status" value="1"/>
</dbReference>
<protein>
    <recommendedName>
        <fullName evidence="1">DUF676 domain-containing protein</fullName>
    </recommendedName>
</protein>
<dbReference type="AlphaFoldDB" id="A0A2Z6M191"/>